<gene>
    <name evidence="2" type="ORF">CKO42_19745</name>
</gene>
<sequence length="384" mass="42462">MNIDLRISPADSLRVLLIYQFFGPYHLARWQHWRGVATALGWTPLALQLFRKPDLYQWQPSGDQEHCFVDLGLETAGRDRLAWRDVPRLIGALQRLRPDVVVVNGWGMRDAILAHLWCRLSRMSRVVVSDSQAIDFSRSALKEGIKRTILSGTGSAFVAGEPHRRYAMALGVPASRITFGCDVVDNAHFRPARLARQLGWYRLLSVARLAEQKNLLSAGSAFLAFVANRPAAEPWQWSIAGYGPLQAEIQAMANSSGGRIRLLGAVDYADLPATYAAADLFWQPSRWEPWGLAVNEAMASGLPVLVSARCGCQEDLVTDATGWTFDPLDEDDMTRALNRAADAHAAWPAMGRAAAELIGDWDLPRFSEGLAQAVRLAMASAEKR</sequence>
<dbReference type="Gene3D" id="3.40.50.2000">
    <property type="entry name" value="Glycogen Phosphorylase B"/>
    <property type="match status" value="2"/>
</dbReference>
<dbReference type="PANTHER" id="PTHR45947">
    <property type="entry name" value="SULFOQUINOVOSYL TRANSFERASE SQD2"/>
    <property type="match status" value="1"/>
</dbReference>
<evidence type="ECO:0000259" key="1">
    <source>
        <dbReference type="Pfam" id="PF00534"/>
    </source>
</evidence>
<dbReference type="EMBL" id="NRRY01000044">
    <property type="protein sequence ID" value="MBK1620620.1"/>
    <property type="molecule type" value="Genomic_DNA"/>
</dbReference>
<accession>A0A9X0WBN9</accession>
<dbReference type="AlphaFoldDB" id="A0A9X0WBN9"/>
<dbReference type="CDD" id="cd03801">
    <property type="entry name" value="GT4_PimA-like"/>
    <property type="match status" value="1"/>
</dbReference>
<dbReference type="Proteomes" id="UP001138768">
    <property type="component" value="Unassembled WGS sequence"/>
</dbReference>
<protein>
    <recommendedName>
        <fullName evidence="1">Glycosyl transferase family 1 domain-containing protein</fullName>
    </recommendedName>
</protein>
<dbReference type="InterPro" id="IPR050194">
    <property type="entry name" value="Glycosyltransferase_grp1"/>
</dbReference>
<dbReference type="GO" id="GO:0016758">
    <property type="term" value="F:hexosyltransferase activity"/>
    <property type="evidence" value="ECO:0007669"/>
    <property type="project" value="TreeGrafter"/>
</dbReference>
<keyword evidence="3" id="KW-1185">Reference proteome</keyword>
<evidence type="ECO:0000313" key="2">
    <source>
        <dbReference type="EMBL" id="MBK1620620.1"/>
    </source>
</evidence>
<dbReference type="Pfam" id="PF00534">
    <property type="entry name" value="Glycos_transf_1"/>
    <property type="match status" value="1"/>
</dbReference>
<dbReference type="RefSeq" id="WP_200247793.1">
    <property type="nucleotide sequence ID" value="NZ_NRRY01000044.1"/>
</dbReference>
<dbReference type="InterPro" id="IPR001296">
    <property type="entry name" value="Glyco_trans_1"/>
</dbReference>
<name>A0A9X0WBN9_9GAMM</name>
<reference evidence="2 3" key="1">
    <citation type="journal article" date="2020" name="Microorganisms">
        <title>Osmotic Adaptation and Compatible Solute Biosynthesis of Phototrophic Bacteria as Revealed from Genome Analyses.</title>
        <authorList>
            <person name="Imhoff J.F."/>
            <person name="Rahn T."/>
            <person name="Kunzel S."/>
            <person name="Keller A."/>
            <person name="Neulinger S.C."/>
        </authorList>
    </citation>
    <scope>NUCLEOTIDE SEQUENCE [LARGE SCALE GENOMIC DNA]</scope>
    <source>
        <strain evidence="2 3">DSM 25653</strain>
    </source>
</reference>
<dbReference type="PANTHER" id="PTHR45947:SF3">
    <property type="entry name" value="SULFOQUINOVOSYL TRANSFERASE SQD2"/>
    <property type="match status" value="1"/>
</dbReference>
<feature type="domain" description="Glycosyl transferase family 1" evidence="1">
    <location>
        <begin position="202"/>
        <end position="340"/>
    </location>
</feature>
<evidence type="ECO:0000313" key="3">
    <source>
        <dbReference type="Proteomes" id="UP001138768"/>
    </source>
</evidence>
<comment type="caution">
    <text evidence="2">The sequence shown here is derived from an EMBL/GenBank/DDBJ whole genome shotgun (WGS) entry which is preliminary data.</text>
</comment>
<proteinExistence type="predicted"/>
<organism evidence="2 3">
    <name type="scientific">Lamprobacter modestohalophilus</name>
    <dbReference type="NCBI Taxonomy" id="1064514"/>
    <lineage>
        <taxon>Bacteria</taxon>
        <taxon>Pseudomonadati</taxon>
        <taxon>Pseudomonadota</taxon>
        <taxon>Gammaproteobacteria</taxon>
        <taxon>Chromatiales</taxon>
        <taxon>Chromatiaceae</taxon>
        <taxon>Lamprobacter</taxon>
    </lineage>
</organism>
<dbReference type="SUPFAM" id="SSF53756">
    <property type="entry name" value="UDP-Glycosyltransferase/glycogen phosphorylase"/>
    <property type="match status" value="1"/>
</dbReference>